<name>A0A382G5D3_9ZZZZ</name>
<reference evidence="2" key="1">
    <citation type="submission" date="2018-05" db="EMBL/GenBank/DDBJ databases">
        <authorList>
            <person name="Lanie J.A."/>
            <person name="Ng W.-L."/>
            <person name="Kazmierczak K.M."/>
            <person name="Andrzejewski T.M."/>
            <person name="Davidsen T.M."/>
            <person name="Wayne K.J."/>
            <person name="Tettelin H."/>
            <person name="Glass J.I."/>
            <person name="Rusch D."/>
            <person name="Podicherti R."/>
            <person name="Tsui H.-C.T."/>
            <person name="Winkler M.E."/>
        </authorList>
    </citation>
    <scope>NUCLEOTIDE SEQUENCE</scope>
</reference>
<evidence type="ECO:0000313" key="2">
    <source>
        <dbReference type="EMBL" id="SVB69371.1"/>
    </source>
</evidence>
<organism evidence="2">
    <name type="scientific">marine metagenome</name>
    <dbReference type="NCBI Taxonomy" id="408172"/>
    <lineage>
        <taxon>unclassified sequences</taxon>
        <taxon>metagenomes</taxon>
        <taxon>ecological metagenomes</taxon>
    </lineage>
</organism>
<dbReference type="EMBL" id="UINC01053172">
    <property type="protein sequence ID" value="SVB69371.1"/>
    <property type="molecule type" value="Genomic_DNA"/>
</dbReference>
<proteinExistence type="predicted"/>
<feature type="region of interest" description="Disordered" evidence="1">
    <location>
        <begin position="161"/>
        <end position="183"/>
    </location>
</feature>
<feature type="non-terminal residue" evidence="2">
    <location>
        <position position="357"/>
    </location>
</feature>
<evidence type="ECO:0000256" key="1">
    <source>
        <dbReference type="SAM" id="MobiDB-lite"/>
    </source>
</evidence>
<protein>
    <submittedName>
        <fullName evidence="2">Uncharacterized protein</fullName>
    </submittedName>
</protein>
<accession>A0A382G5D3</accession>
<gene>
    <name evidence="2" type="ORF">METZ01_LOCUS222225</name>
</gene>
<sequence length="357" mass="39129">MGFCRNFLWLIIGVIPFFLFSGCGDLEPEMQDTRPVVLKMDFNQRSSSRSSQISPSEVNSHNTHLILALPSGENLSSNYRNYNSSFAQELMNPSDNKVSLEIPLNTQMRIFAFLFSEDYTMPQLFSGVREVGYYGESQPFTINAQTNNLSLGISLIQVPGTGTDTDGEADTTSPTNTSISINSNADNATSTSVTLAISATDSVGVTGYYVSESSTAPANNVSGWVTVTSTTSYSANVSFTLSSIDNESKTVFVWFKDSAGNISLATSDSIMAVYYYWKLIAKQVDSDSFTDGTDELFLSNARSTFLENENDPSQTTFMSIGNLEKSNYADTDEKYKFKLVWGGKTVDSSGITKEVTW</sequence>
<dbReference type="PROSITE" id="PS51257">
    <property type="entry name" value="PROKAR_LIPOPROTEIN"/>
    <property type="match status" value="1"/>
</dbReference>
<dbReference type="AlphaFoldDB" id="A0A382G5D3"/>